<dbReference type="Pfam" id="PF12773">
    <property type="entry name" value="DZR"/>
    <property type="match status" value="1"/>
</dbReference>
<evidence type="ECO:0000313" key="5">
    <source>
        <dbReference type="Proteomes" id="UP000450161"/>
    </source>
</evidence>
<sequence>MMEETKTCPYCGEEILAVAKKCKHCGEWLPIEKTKIPCPVCGEEIDEDTVVCPHCNEKVKEEAPTPTTPVNNPTPKPDGEKKNWKMIGIVGCAILAIVAIVWAVSSGSESENGNLATTENDSATVEVAYADEPPATGDIDDYEVGDYEAMKNNYKPQWKVRYAKDAFGDEDRSRPSYTLELDGTTDLVQKGEPCILCIIVQKPEEASVPMTKVFLMRNGDNQRFYKDTQLYFKMNSGEKFSISCDVDDNGSLWLGNSIEELQMVMDIFEEGYFTIAIRSANSFGDKMNCVFESGLKTIGIKQYFR</sequence>
<proteinExistence type="predicted"/>
<feature type="domain" description="DZANK-type" evidence="3">
    <location>
        <begin position="8"/>
        <end position="56"/>
    </location>
</feature>
<keyword evidence="2" id="KW-1133">Transmembrane helix</keyword>
<accession>A0A6I2TZB9</accession>
<protein>
    <submittedName>
        <fullName evidence="4">Zinc ribbon domain-containing protein</fullName>
    </submittedName>
</protein>
<dbReference type="AlphaFoldDB" id="A0A6I2TZB9"/>
<reference evidence="4 5" key="1">
    <citation type="submission" date="2019-08" db="EMBL/GenBank/DDBJ databases">
        <title>In-depth cultivation of the pig gut microbiome towards novel bacterial diversity and tailored functional studies.</title>
        <authorList>
            <person name="Wylensek D."/>
            <person name="Hitch T.C.A."/>
            <person name="Clavel T."/>
        </authorList>
    </citation>
    <scope>NUCLEOTIDE SEQUENCE [LARGE SCALE GENOMIC DNA]</scope>
    <source>
        <strain evidence="4 5">LKV-178-WT-2C</strain>
    </source>
</reference>
<comment type="caution">
    <text evidence="4">The sequence shown here is derived from an EMBL/GenBank/DDBJ whole genome shotgun (WGS) entry which is preliminary data.</text>
</comment>
<gene>
    <name evidence="4" type="ORF">FYJ72_03860</name>
</gene>
<evidence type="ECO:0000259" key="3">
    <source>
        <dbReference type="Pfam" id="PF12773"/>
    </source>
</evidence>
<feature type="transmembrane region" description="Helical" evidence="2">
    <location>
        <begin position="86"/>
        <end position="105"/>
    </location>
</feature>
<evidence type="ECO:0000313" key="4">
    <source>
        <dbReference type="EMBL" id="MST76839.1"/>
    </source>
</evidence>
<organism evidence="4 5">
    <name type="scientific">Segatella copri</name>
    <dbReference type="NCBI Taxonomy" id="165179"/>
    <lineage>
        <taxon>Bacteria</taxon>
        <taxon>Pseudomonadati</taxon>
        <taxon>Bacteroidota</taxon>
        <taxon>Bacteroidia</taxon>
        <taxon>Bacteroidales</taxon>
        <taxon>Prevotellaceae</taxon>
        <taxon>Segatella</taxon>
    </lineage>
</organism>
<feature type="compositionally biased region" description="Low complexity" evidence="1">
    <location>
        <begin position="64"/>
        <end position="73"/>
    </location>
</feature>
<keyword evidence="2" id="KW-0472">Membrane</keyword>
<evidence type="ECO:0000256" key="1">
    <source>
        <dbReference type="SAM" id="MobiDB-lite"/>
    </source>
</evidence>
<name>A0A6I2TZB9_9BACT</name>
<dbReference type="InterPro" id="IPR025874">
    <property type="entry name" value="DZR"/>
</dbReference>
<keyword evidence="2" id="KW-0812">Transmembrane</keyword>
<feature type="region of interest" description="Disordered" evidence="1">
    <location>
        <begin position="61"/>
        <end position="80"/>
    </location>
</feature>
<evidence type="ECO:0000256" key="2">
    <source>
        <dbReference type="SAM" id="Phobius"/>
    </source>
</evidence>
<dbReference type="EMBL" id="VUNF01000004">
    <property type="protein sequence ID" value="MST76839.1"/>
    <property type="molecule type" value="Genomic_DNA"/>
</dbReference>
<dbReference type="Proteomes" id="UP000450161">
    <property type="component" value="Unassembled WGS sequence"/>
</dbReference>